<keyword evidence="2" id="KW-1133">Transmembrane helix</keyword>
<proteinExistence type="predicted"/>
<name>A0AAN9T7Z1_9HEMI</name>
<accession>A0AAN9T7Z1</accession>
<dbReference type="PANTHER" id="PTHR19991:SF3">
    <property type="entry name" value="LETHAL (2) 01289, ISOFORM F"/>
    <property type="match status" value="1"/>
</dbReference>
<dbReference type="Pfam" id="PF13848">
    <property type="entry name" value="Thioredoxin_6"/>
    <property type="match status" value="1"/>
</dbReference>
<dbReference type="CDD" id="cd02961">
    <property type="entry name" value="PDI_a_family"/>
    <property type="match status" value="5"/>
</dbReference>
<feature type="compositionally biased region" description="Basic residues" evidence="1">
    <location>
        <begin position="1199"/>
        <end position="1208"/>
    </location>
</feature>
<protein>
    <recommendedName>
        <fullName evidence="3">Thioredoxin domain-containing protein</fullName>
    </recommendedName>
</protein>
<feature type="compositionally biased region" description="Basic and acidic residues" evidence="1">
    <location>
        <begin position="1214"/>
        <end position="1226"/>
    </location>
</feature>
<keyword evidence="2" id="KW-0472">Membrane</keyword>
<dbReference type="SUPFAM" id="SSF52833">
    <property type="entry name" value="Thioredoxin-like"/>
    <property type="match status" value="11"/>
</dbReference>
<dbReference type="InterPro" id="IPR013766">
    <property type="entry name" value="Thioredoxin_domain"/>
</dbReference>
<organism evidence="4 5">
    <name type="scientific">Parthenolecanium corni</name>
    <dbReference type="NCBI Taxonomy" id="536013"/>
    <lineage>
        <taxon>Eukaryota</taxon>
        <taxon>Metazoa</taxon>
        <taxon>Ecdysozoa</taxon>
        <taxon>Arthropoda</taxon>
        <taxon>Hexapoda</taxon>
        <taxon>Insecta</taxon>
        <taxon>Pterygota</taxon>
        <taxon>Neoptera</taxon>
        <taxon>Paraneoptera</taxon>
        <taxon>Hemiptera</taxon>
        <taxon>Sternorrhyncha</taxon>
        <taxon>Coccoidea</taxon>
        <taxon>Coccidae</taxon>
        <taxon>Parthenolecanium</taxon>
    </lineage>
</organism>
<evidence type="ECO:0000259" key="3">
    <source>
        <dbReference type="PROSITE" id="PS51352"/>
    </source>
</evidence>
<sequence>MGAYSCQLTDTRSCHTCDKVLEELENIDDDMDTFGVDFVKINDKRLAKHYGIKNFPALTYFRGKEPIIYEGDLMDEDSVLNFLTSLEALDLPDRIEEVNSKILQKIIDDTDYVAVLFYKQNCRKCAKVLQELENIDDEADQLGIGFVKIADDALAEEYNLGDLPKLVYYRHQIPIVYENELTKEEDVLEWLVQNKSTGDEEDVIEEVTAKTLETLISSVDYLVVVFYDNDDGESQLVLNELEKIDDDCDRHGIQFVKIDDPKAAKEFGIDTTPSIVYFEKRIPNLYDGNLENEEEILEWLVNQLEKDEIEDITDEMLDRLIKDGKTLAVLFYDNNDRKSLRVLNELENIDDECDKMGVTFVKIDNSDEAKEYGIEKLPALVYFEKGIPLMYKGNLEEEEKVLAWIEHQLQSDEIEEITDEMLDILIERMPHVAALFYDKNQKKSQKVLVELENIDDECDQNDIAFVKIDDPKEAQEYGVQSFPQLIFFEKRIPHMYEGDLLKEEELLSWLIHQKRHSEIPEVTNKMVDKLIDTVPYLAVLFYDKDDKQDIRILNELENIDDDLEKEDIVIVRIDNDAEAKEYGIDHLPTLIYFENKIPALYEGDLINEEEVLNWLIEQKSTATIEEVTDEILKNLVDEHEYVLVYFSGRCEEGEKCDQILNGFENIDDELDESGIVFVTTEDQSIAKEYGIKSFPALVFFRNKEPLHYSGDLEDEDEVLSWLNEDSTLEIPGKIEEVNTKMLDKILNETEHAVVFFYKEGDKKSQKILAELENIDDECEEKGISFVKTSDDGVDKEYDLPELPAVVYYRNKFRKIYTGDLMHEEAILAWVLDLYASTPDVIESVDRKTLQVLIKEVDHLAVFFYSDKCDTCETILNDLETIDDDTDRHGIQFVKSKDSKLASELGIFSFPALVYYETGVPIMYDGNLLDEGDALEWMMKQKLDESVEDIDRDTLFEYVDSKEFLAVLWYVEDDSSVARVMRHIELIDDDALEYGIKVVKCKDRLMAKKFGFRNPPGITYFRKGKYINYDGDIEDDEELLDWLTDPTNMEMTDHIERVNRKMFEKIRQTSDYVAVFFFSDDCKQCSRVLAELEHIDDEADGVGIDFVKINDKKFAKEVGVFALPAVVFFKLGSKDPVIYAGDLYNEEEILNWLMTQKDPSGDVIEELEGEKLLHAIHNSESLAVFFWNATKCEECMNKGREKKHRKSRSKPVEANSDKKNETDTDENHQDEEEDCSECAKILEELENIDDDCDRHGISFVKTQDHSLAENFGVLDLPSLVYFENQIPNVFEGDLQEEEEVLQWLITQKIEDRIELITRAMLEAMVEDSQYLAVYFYKENCHICEQILERLELIDDECDVFGIHMVKIQDPMLAKRYSIKTFPALVYFRNGNPLLFEGDLQNEETVLEWLIDDDNRELADEIEEVNSRMLERLLDESLFLAVFFYDKDCEDCDDILEELEIIDSEADLFGIDMVKISDAEAEAKYNIINTPSLVYFRKRVPLIYDGDLFDEDKILTWLTSQDVFEIKNEIEEVNRKMLAKLLDENEFLAVYFYEKNSPTSMKVLDRLERIDGETDEMDIIFVKMGDPRYARKWGVTKLPAIVYFRNRFPSIYRGDCEAESEVLDWLRKNRYRQPELNVFMYALIALTLAFVSYTAFLLYGFPHLPAKPS</sequence>
<evidence type="ECO:0000256" key="2">
    <source>
        <dbReference type="SAM" id="Phobius"/>
    </source>
</evidence>
<comment type="caution">
    <text evidence="4">The sequence shown here is derived from an EMBL/GenBank/DDBJ whole genome shotgun (WGS) entry which is preliminary data.</text>
</comment>
<dbReference type="CDD" id="cd02947">
    <property type="entry name" value="TRX_family"/>
    <property type="match status" value="1"/>
</dbReference>
<dbReference type="Gene3D" id="3.40.30.10">
    <property type="entry name" value="Glutaredoxin"/>
    <property type="match status" value="15"/>
</dbReference>
<keyword evidence="5" id="KW-1185">Reference proteome</keyword>
<evidence type="ECO:0000256" key="1">
    <source>
        <dbReference type="SAM" id="MobiDB-lite"/>
    </source>
</evidence>
<gene>
    <name evidence="4" type="ORF">V9T40_010734</name>
</gene>
<feature type="transmembrane region" description="Helical" evidence="2">
    <location>
        <begin position="1636"/>
        <end position="1659"/>
    </location>
</feature>
<reference evidence="4 5" key="1">
    <citation type="submission" date="2024-03" db="EMBL/GenBank/DDBJ databases">
        <title>Adaptation during the transition from Ophiocordyceps entomopathogen to insect associate is accompanied by gene loss and intensified selection.</title>
        <authorList>
            <person name="Ward C.M."/>
            <person name="Onetto C.A."/>
            <person name="Borneman A.R."/>
        </authorList>
    </citation>
    <scope>NUCLEOTIDE SEQUENCE [LARGE SCALE GENOMIC DNA]</scope>
    <source>
        <strain evidence="4">AWRI1</strain>
        <tissue evidence="4">Single Adult Female</tissue>
    </source>
</reference>
<evidence type="ECO:0000313" key="5">
    <source>
        <dbReference type="Proteomes" id="UP001367676"/>
    </source>
</evidence>
<dbReference type="PROSITE" id="PS51352">
    <property type="entry name" value="THIOREDOXIN_2"/>
    <property type="match status" value="1"/>
</dbReference>
<dbReference type="Proteomes" id="UP001367676">
    <property type="component" value="Unassembled WGS sequence"/>
</dbReference>
<dbReference type="EMBL" id="JBBCAQ010000037">
    <property type="protein sequence ID" value="KAK7573543.1"/>
    <property type="molecule type" value="Genomic_DNA"/>
</dbReference>
<evidence type="ECO:0000313" key="4">
    <source>
        <dbReference type="EMBL" id="KAK7573543.1"/>
    </source>
</evidence>
<dbReference type="InterPro" id="IPR036249">
    <property type="entry name" value="Thioredoxin-like_sf"/>
</dbReference>
<feature type="domain" description="Thioredoxin" evidence="3">
    <location>
        <begin position="600"/>
        <end position="727"/>
    </location>
</feature>
<dbReference type="PANTHER" id="PTHR19991">
    <property type="entry name" value="L 2 01289"/>
    <property type="match status" value="1"/>
</dbReference>
<feature type="region of interest" description="Disordered" evidence="1">
    <location>
        <begin position="1197"/>
        <end position="1234"/>
    </location>
</feature>
<keyword evidence="2" id="KW-0812">Transmembrane</keyword>